<protein>
    <submittedName>
        <fullName evidence="2">Uncharacterized protein</fullName>
    </submittedName>
</protein>
<reference evidence="3" key="1">
    <citation type="submission" date="2016-10" db="EMBL/GenBank/DDBJ databases">
        <authorList>
            <person name="Varghese N."/>
            <person name="Submissions S."/>
        </authorList>
    </citation>
    <scope>NUCLEOTIDE SEQUENCE [LARGE SCALE GENOMIC DNA]</scope>
    <source>
        <strain evidence="3">DSM 17465</strain>
    </source>
</reference>
<evidence type="ECO:0000256" key="1">
    <source>
        <dbReference type="SAM" id="MobiDB-lite"/>
    </source>
</evidence>
<feature type="region of interest" description="Disordered" evidence="1">
    <location>
        <begin position="314"/>
        <end position="364"/>
    </location>
</feature>
<name>A0A1I7BKT8_9HYPH</name>
<sequence length="364" mass="39422">MTGVSFSSTDHLSAVLDRIDHQANKDFVKDNAQVRIGGQRTEGGETIYQADTKDGNSKVSKASVAKLTGGKLFGNALQTHDKKLNNWPVFTQLAKNEISAGLQQGGVQNHQAKTDEVLSAAFERIQKNPTFHDNDVRFGALKELGTTINELVNEALSDAAYEEVSINPTGGRFIDRDGAVVLPNSIYGLAYSELPGGKEGAPVRSEGGQSTPELGEQLYAEVNKRGGDTEGAPILRHYTPNQQRAAEANERKEAARVLADIDRQVIENENPYSRLDHNNGQLSEPGSFLLDPTYARLETGGTVNNEPLYANSETESAVENSGDYPDVLLGDDQPIYGNISRDGTPLGETPPPVPAHKGARWENR</sequence>
<accession>A0A1I7BKT8</accession>
<keyword evidence="3" id="KW-1185">Reference proteome</keyword>
<gene>
    <name evidence="2" type="ORF">SAMN05444141_10452</name>
</gene>
<organism evidence="2 3">
    <name type="scientific">Pseudovibrio denitrificans</name>
    <dbReference type="NCBI Taxonomy" id="258256"/>
    <lineage>
        <taxon>Bacteria</taxon>
        <taxon>Pseudomonadati</taxon>
        <taxon>Pseudomonadota</taxon>
        <taxon>Alphaproteobacteria</taxon>
        <taxon>Hyphomicrobiales</taxon>
        <taxon>Stappiaceae</taxon>
        <taxon>Pseudovibrio</taxon>
    </lineage>
</organism>
<dbReference type="AlphaFoldDB" id="A0A1I7BKT8"/>
<dbReference type="Proteomes" id="UP000183371">
    <property type="component" value="Unassembled WGS sequence"/>
</dbReference>
<evidence type="ECO:0000313" key="2">
    <source>
        <dbReference type="EMBL" id="SFT87789.1"/>
    </source>
</evidence>
<dbReference type="EMBL" id="FPBD01000004">
    <property type="protein sequence ID" value="SFT87789.1"/>
    <property type="molecule type" value="Genomic_DNA"/>
</dbReference>
<dbReference type="RefSeq" id="WP_054783329.1">
    <property type="nucleotide sequence ID" value="NZ_FPBD01000004.1"/>
</dbReference>
<proteinExistence type="predicted"/>
<evidence type="ECO:0000313" key="3">
    <source>
        <dbReference type="Proteomes" id="UP000183371"/>
    </source>
</evidence>